<evidence type="ECO:0000313" key="1">
    <source>
        <dbReference type="EMBL" id="ALH22941.1"/>
    </source>
</evidence>
<accession>A0A0N9QIT1</accession>
<dbReference type="Proteomes" id="UP000203826">
    <property type="component" value="Segment"/>
</dbReference>
<reference evidence="1 2" key="1">
    <citation type="journal article" date="2015" name="Genome Announc.">
        <title>The 474-Kilobase-Pair Complete Genome Sequence of CeV-01B, a Virus Infecting Haptolina (Chrysochromulina) ericina (Prymnesiophyceae).</title>
        <authorList>
            <person name="Gallot-Lavallee L."/>
            <person name="Pagarete A."/>
            <person name="Legendre M."/>
            <person name="Santini S."/>
            <person name="Sandaa R.A."/>
            <person name="Himmelbauer H."/>
            <person name="Ogata H."/>
            <person name="Bratbak G."/>
            <person name="Claverie J.M."/>
        </authorList>
    </citation>
    <scope>NUCLEOTIDE SEQUENCE [LARGE SCALE GENOMIC DNA]</scope>
    <source>
        <strain evidence="1">CeV-01B</strain>
    </source>
</reference>
<proteinExistence type="predicted"/>
<sequence length="173" mass="20103">MENRISRKVDTHLISFKDDIKDWFNKNNSDVTGESNKNSFLQFIFDYGSLSLSKEDFTRRKRVKNTVSLQIRCCACRANGEQCTRRKKDGEEFCGTHIKGTPYGVVKQDTTDFIPVKKKEIWVQEIKGIQYFVDDSNNIYIHEDILKNKKDPTIIGKYNLDNDGKYNICGQLT</sequence>
<dbReference type="OrthoDB" id="34208at10239"/>
<organism evidence="1 2">
    <name type="scientific">Chrysochromulina ericina virus CeV-01B</name>
    <dbReference type="NCBI Taxonomy" id="3070830"/>
    <lineage>
        <taxon>Viruses</taxon>
        <taxon>Varidnaviria</taxon>
        <taxon>Bamfordvirae</taxon>
        <taxon>Nucleocytoviricota</taxon>
        <taxon>Megaviricetes</taxon>
        <taxon>Imitervirales</taxon>
        <taxon>Mesomimiviridae</taxon>
        <taxon>Tethysvirus</taxon>
        <taxon>Tethysvirus raunefjordenense</taxon>
    </lineage>
</organism>
<name>A0A0N9QIT1_9VIRU</name>
<evidence type="ECO:0000313" key="2">
    <source>
        <dbReference type="Proteomes" id="UP000203826"/>
    </source>
</evidence>
<dbReference type="KEGG" id="vg:26048902"/>
<dbReference type="EMBL" id="KT820662">
    <property type="protein sequence ID" value="ALH22941.1"/>
    <property type="molecule type" value="Genomic_DNA"/>
</dbReference>
<protein>
    <submittedName>
        <fullName evidence="1">Uncharacterized protein</fullName>
    </submittedName>
</protein>
<keyword evidence="2" id="KW-1185">Reference proteome</keyword>
<gene>
    <name evidence="1" type="ORF">ceV_035</name>
</gene>